<evidence type="ECO:0000313" key="8">
    <source>
        <dbReference type="Proteomes" id="UP000501346"/>
    </source>
</evidence>
<proteinExistence type="inferred from homology"/>
<evidence type="ECO:0000259" key="6">
    <source>
        <dbReference type="PROSITE" id="PS00434"/>
    </source>
</evidence>
<dbReference type="InterPro" id="IPR036388">
    <property type="entry name" value="WH-like_DNA-bd_sf"/>
</dbReference>
<dbReference type="Proteomes" id="UP000501346">
    <property type="component" value="Chromosome SeVIII-SeXV"/>
</dbReference>
<feature type="compositionally biased region" description="Polar residues" evidence="5">
    <location>
        <begin position="329"/>
        <end position="352"/>
    </location>
</feature>
<dbReference type="PANTHER" id="PTHR10015:SF396">
    <property type="entry name" value="FLOCCULATION SUPPRESSION PROTEIN"/>
    <property type="match status" value="1"/>
</dbReference>
<evidence type="ECO:0000256" key="2">
    <source>
        <dbReference type="ARBA" id="ARBA00023125"/>
    </source>
</evidence>
<protein>
    <submittedName>
        <fullName evidence="7">Flocculation suppression protein</fullName>
    </submittedName>
</protein>
<feature type="compositionally biased region" description="Polar residues" evidence="5">
    <location>
        <begin position="222"/>
        <end position="235"/>
    </location>
</feature>
<dbReference type="AlphaFoldDB" id="A0A6C1E8C1"/>
<feature type="region of interest" description="Disordered" evidence="5">
    <location>
        <begin position="120"/>
        <end position="171"/>
    </location>
</feature>
<feature type="compositionally biased region" description="Low complexity" evidence="5">
    <location>
        <begin position="198"/>
        <end position="210"/>
    </location>
</feature>
<dbReference type="OrthoDB" id="60033at2759"/>
<dbReference type="InterPro" id="IPR036390">
    <property type="entry name" value="WH_DNA-bd_sf"/>
</dbReference>
<dbReference type="SUPFAM" id="SSF46785">
    <property type="entry name" value="Winged helix' DNA-binding domain"/>
    <property type="match status" value="1"/>
</dbReference>
<feature type="compositionally biased region" description="Low complexity" evidence="5">
    <location>
        <begin position="124"/>
        <end position="152"/>
    </location>
</feature>
<gene>
    <name evidence="7" type="primary">SFL1_2</name>
    <name evidence="7" type="ORF">GRS66_008081</name>
</gene>
<dbReference type="EMBL" id="CP049005">
    <property type="protein sequence ID" value="QID85502.1"/>
    <property type="molecule type" value="Genomic_DNA"/>
</dbReference>
<dbReference type="InterPro" id="IPR000232">
    <property type="entry name" value="HSF_DNA-bd"/>
</dbReference>
<comment type="subcellular location">
    <subcellularLocation>
        <location evidence="1">Nucleus</location>
    </subcellularLocation>
</comment>
<keyword evidence="8" id="KW-1185">Reference proteome</keyword>
<dbReference type="GO" id="GO:0043565">
    <property type="term" value="F:sequence-specific DNA binding"/>
    <property type="evidence" value="ECO:0007669"/>
    <property type="project" value="InterPro"/>
</dbReference>
<feature type="region of interest" description="Disordered" evidence="5">
    <location>
        <begin position="22"/>
        <end position="48"/>
    </location>
</feature>
<comment type="similarity">
    <text evidence="4">Belongs to the HSF family.</text>
</comment>
<feature type="region of interest" description="Disordered" evidence="5">
    <location>
        <begin position="194"/>
        <end position="235"/>
    </location>
</feature>
<keyword evidence="2" id="KW-0238">DNA-binding</keyword>
<evidence type="ECO:0000256" key="5">
    <source>
        <dbReference type="SAM" id="MobiDB-lite"/>
    </source>
</evidence>
<dbReference type="PROSITE" id="PS00434">
    <property type="entry name" value="HSF_DOMAIN"/>
    <property type="match status" value="1"/>
</dbReference>
<dbReference type="GO" id="GO:0005634">
    <property type="term" value="C:nucleus"/>
    <property type="evidence" value="ECO:0007669"/>
    <property type="project" value="UniProtKB-SubCell"/>
</dbReference>
<evidence type="ECO:0000313" key="7">
    <source>
        <dbReference type="EMBL" id="QID85502.1"/>
    </source>
</evidence>
<dbReference type="GO" id="GO:0003700">
    <property type="term" value="F:DNA-binding transcription factor activity"/>
    <property type="evidence" value="ECO:0007669"/>
    <property type="project" value="InterPro"/>
</dbReference>
<feature type="domain" description="HSF-type DNA-binding" evidence="6">
    <location>
        <begin position="93"/>
        <end position="117"/>
    </location>
</feature>
<reference evidence="7 8" key="1">
    <citation type="journal article" date="2019" name="BMC Genomics">
        <title>Chromosome level assembly and comparative genome analysis confirm lager-brewing yeasts originated from a single hybridization.</title>
        <authorList>
            <person name="Salazar A.N."/>
            <person name="Gorter de Vries A.R."/>
            <person name="van den Broek M."/>
            <person name="Brouwers N."/>
            <person name="de la Torre Cortes P."/>
            <person name="Kuijpers N.G.A."/>
            <person name="Daran J.G."/>
            <person name="Abeel T."/>
        </authorList>
    </citation>
    <scope>NUCLEOTIDE SEQUENCE [LARGE SCALE GENOMIC DNA]</scope>
    <source>
        <strain evidence="7 8">CBS 1483</strain>
    </source>
</reference>
<evidence type="ECO:0000256" key="3">
    <source>
        <dbReference type="ARBA" id="ARBA00023242"/>
    </source>
</evidence>
<evidence type="ECO:0000256" key="1">
    <source>
        <dbReference type="ARBA" id="ARBA00004123"/>
    </source>
</evidence>
<dbReference type="PRINTS" id="PR00056">
    <property type="entry name" value="HSFDOMAIN"/>
</dbReference>
<name>A0A6C1E8C1_SACPS</name>
<feature type="region of interest" description="Disordered" evidence="5">
    <location>
        <begin position="318"/>
        <end position="352"/>
    </location>
</feature>
<accession>A0A6C1E8C1</accession>
<dbReference type="SMART" id="SM00415">
    <property type="entry name" value="HSF"/>
    <property type="match status" value="1"/>
</dbReference>
<dbReference type="Gene3D" id="1.10.10.10">
    <property type="entry name" value="Winged helix-like DNA-binding domain superfamily/Winged helix DNA-binding domain"/>
    <property type="match status" value="1"/>
</dbReference>
<evidence type="ECO:0000256" key="4">
    <source>
        <dbReference type="RuleBase" id="RU004020"/>
    </source>
</evidence>
<dbReference type="Pfam" id="PF00447">
    <property type="entry name" value="HSF_DNA-bind"/>
    <property type="match status" value="1"/>
</dbReference>
<sequence>MNEEEMASASCGLAAAETATAAANGGAEGSDIPEDAKKHGSKTLVGPRPPQNAIFIHKLYQILEDDSLHDLIWWSPSGLSFMIKPVERFSKALATYFKHTNITSFVRQLNIYGFHKVSHDHTSNDTNSGDDGNTNDDVNANDDNGGNKNSSGEETTGAGSQEKEKSNPTKIWEFKHSSGIFKKGDIESLKHIKRRASSRINSRKNSSNQNYDMDSSIRARPSSAQDPASTSSAFSTYIPQIPGASSSIPECFSHVPYENANHGPLEFNNPDAQETSRPLSFQDETLTHLKDINFDMIKIIESMQHFIPCSTVSVRKVSPSRMSAKKNPKTSLRTTKTNSRYSKTICSLSSST</sequence>
<organism evidence="7 8">
    <name type="scientific">Saccharomyces pastorianus</name>
    <name type="common">Lager yeast</name>
    <name type="synonym">Saccharomyces cerevisiae x Saccharomyces eubayanus</name>
    <dbReference type="NCBI Taxonomy" id="27292"/>
    <lineage>
        <taxon>Eukaryota</taxon>
        <taxon>Fungi</taxon>
        <taxon>Dikarya</taxon>
        <taxon>Ascomycota</taxon>
        <taxon>Saccharomycotina</taxon>
        <taxon>Saccharomycetes</taxon>
        <taxon>Saccharomycetales</taxon>
        <taxon>Saccharomycetaceae</taxon>
        <taxon>Saccharomyces</taxon>
    </lineage>
</organism>
<keyword evidence="3" id="KW-0539">Nucleus</keyword>
<dbReference type="PANTHER" id="PTHR10015">
    <property type="entry name" value="HEAT SHOCK TRANSCRIPTION FACTOR"/>
    <property type="match status" value="1"/>
</dbReference>
<feature type="compositionally biased region" description="Basic and acidic residues" evidence="5">
    <location>
        <begin position="161"/>
        <end position="171"/>
    </location>
</feature>